<evidence type="ECO:0000256" key="2">
    <source>
        <dbReference type="ARBA" id="ARBA00022737"/>
    </source>
</evidence>
<sequence>MTIHMWVGQEEVQRPAKDIEPFRKVSQGVSDKILSSTSKFKVLAPLKGGLRVAVQFNSQLQNSNTTMYKFLVLVAAVASAQAGLLASPGLVAAPAAVTSQSQNILRSWGNLGQVSTYSKTIDTPWSSVSKSDIRVSNPGLTSQTLIGSPLLAQRTIAAPALVGSPLLAQRTIAAPALVGSPLLAQRAIAAPALIGTAYSAAPAVSHMTYVNSLGLQYGW</sequence>
<reference evidence="3" key="1">
    <citation type="journal article" date="2021" name="Mol. Ecol. Resour.">
        <title>Apolygus lucorum genome provides insights into omnivorousness and mesophyll feeding.</title>
        <authorList>
            <person name="Liu Y."/>
            <person name="Liu H."/>
            <person name="Wang H."/>
            <person name="Huang T."/>
            <person name="Liu B."/>
            <person name="Yang B."/>
            <person name="Yin L."/>
            <person name="Li B."/>
            <person name="Zhang Y."/>
            <person name="Zhang S."/>
            <person name="Jiang F."/>
            <person name="Zhang X."/>
            <person name="Ren Y."/>
            <person name="Wang B."/>
            <person name="Wang S."/>
            <person name="Lu Y."/>
            <person name="Wu K."/>
            <person name="Fan W."/>
            <person name="Wang G."/>
        </authorList>
    </citation>
    <scope>NUCLEOTIDE SEQUENCE</scope>
    <source>
        <strain evidence="3">12Hb</strain>
    </source>
</reference>
<dbReference type="EMBL" id="WIXP02000015">
    <property type="protein sequence ID" value="KAF6198742.1"/>
    <property type="molecule type" value="Genomic_DNA"/>
</dbReference>
<accession>A0A8S9WPS4</accession>
<comment type="caution">
    <text evidence="3">The sequence shown here is derived from an EMBL/GenBank/DDBJ whole genome shotgun (WGS) entry which is preliminary data.</text>
</comment>
<dbReference type="PANTHER" id="PTHR39068">
    <property type="entry name" value="LARVAL/PUPAL CUTICLE PROTEIN H1C-LIKE PROTEIN-RELATED"/>
    <property type="match status" value="1"/>
</dbReference>
<gene>
    <name evidence="3" type="ORF">GE061_006764</name>
</gene>
<name>A0A8S9WPS4_APOLU</name>
<evidence type="ECO:0000256" key="1">
    <source>
        <dbReference type="ARBA" id="ARBA00022460"/>
    </source>
</evidence>
<keyword evidence="1" id="KW-0193">Cuticle</keyword>
<evidence type="ECO:0000313" key="4">
    <source>
        <dbReference type="Proteomes" id="UP000466442"/>
    </source>
</evidence>
<dbReference type="GO" id="GO:0042302">
    <property type="term" value="F:structural constituent of cuticle"/>
    <property type="evidence" value="ECO:0007669"/>
    <property type="project" value="UniProtKB-KW"/>
</dbReference>
<dbReference type="AlphaFoldDB" id="A0A8S9WPS4"/>
<keyword evidence="4" id="KW-1185">Reference proteome</keyword>
<dbReference type="InterPro" id="IPR022727">
    <property type="entry name" value="Cuticle_C1"/>
</dbReference>
<organism evidence="3 4">
    <name type="scientific">Apolygus lucorum</name>
    <name type="common">Small green plant bug</name>
    <name type="synonym">Lygocoris lucorum</name>
    <dbReference type="NCBI Taxonomy" id="248454"/>
    <lineage>
        <taxon>Eukaryota</taxon>
        <taxon>Metazoa</taxon>
        <taxon>Ecdysozoa</taxon>
        <taxon>Arthropoda</taxon>
        <taxon>Hexapoda</taxon>
        <taxon>Insecta</taxon>
        <taxon>Pterygota</taxon>
        <taxon>Neoptera</taxon>
        <taxon>Paraneoptera</taxon>
        <taxon>Hemiptera</taxon>
        <taxon>Heteroptera</taxon>
        <taxon>Panheteroptera</taxon>
        <taxon>Cimicomorpha</taxon>
        <taxon>Miridae</taxon>
        <taxon>Mirini</taxon>
        <taxon>Apolygus</taxon>
    </lineage>
</organism>
<dbReference type="Pfam" id="PF11018">
    <property type="entry name" value="Cuticle_3"/>
    <property type="match status" value="1"/>
</dbReference>
<protein>
    <submittedName>
        <fullName evidence="3">Uncharacterized protein</fullName>
    </submittedName>
</protein>
<dbReference type="OrthoDB" id="6630556at2759"/>
<evidence type="ECO:0000313" key="3">
    <source>
        <dbReference type="EMBL" id="KAF6198742.1"/>
    </source>
</evidence>
<proteinExistence type="predicted"/>
<dbReference type="PANTHER" id="PTHR39068:SF5">
    <property type="entry name" value="PUPAL CUTICLE PROTEIN C1B-LIKE PROTEIN"/>
    <property type="match status" value="1"/>
</dbReference>
<dbReference type="Proteomes" id="UP000466442">
    <property type="component" value="Unassembled WGS sequence"/>
</dbReference>
<keyword evidence="2" id="KW-0677">Repeat</keyword>